<accession>A0ABR2LLQ3</accession>
<feature type="region of interest" description="Disordered" evidence="2">
    <location>
        <begin position="1557"/>
        <end position="1582"/>
    </location>
</feature>
<keyword evidence="3" id="KW-1133">Transmembrane helix</keyword>
<evidence type="ECO:0000313" key="6">
    <source>
        <dbReference type="Proteomes" id="UP001412067"/>
    </source>
</evidence>
<keyword evidence="6" id="KW-1185">Reference proteome</keyword>
<protein>
    <recommendedName>
        <fullName evidence="4">S phase cyclin A-associated protein in the endoplasmic reticulum N-terminal domain-containing protein</fullName>
    </recommendedName>
</protein>
<proteinExistence type="predicted"/>
<keyword evidence="3" id="KW-0812">Transmembrane</keyword>
<evidence type="ECO:0000256" key="1">
    <source>
        <dbReference type="SAM" id="Coils"/>
    </source>
</evidence>
<dbReference type="InterPro" id="IPR032446">
    <property type="entry name" value="SCAPER_N"/>
</dbReference>
<feature type="region of interest" description="Disordered" evidence="2">
    <location>
        <begin position="28"/>
        <end position="52"/>
    </location>
</feature>
<name>A0ABR2LLQ3_9ASPA</name>
<dbReference type="PANTHER" id="PTHR31434">
    <property type="entry name" value="S PHASE CYCLIN A-ASSOCIATED PROTEIN IN THE ENDOPLASMIC RETICULUM"/>
    <property type="match status" value="1"/>
</dbReference>
<dbReference type="PANTHER" id="PTHR31434:SF2">
    <property type="entry name" value="S PHASE CYCLIN A-ASSOCIATED PROTEIN IN THE ENDOPLASMIC RETICULUM"/>
    <property type="match status" value="1"/>
</dbReference>
<evidence type="ECO:0000256" key="2">
    <source>
        <dbReference type="SAM" id="MobiDB-lite"/>
    </source>
</evidence>
<feature type="transmembrane region" description="Helical" evidence="3">
    <location>
        <begin position="1457"/>
        <end position="1476"/>
    </location>
</feature>
<feature type="transmembrane region" description="Helical" evidence="3">
    <location>
        <begin position="1482"/>
        <end position="1504"/>
    </location>
</feature>
<evidence type="ECO:0000313" key="5">
    <source>
        <dbReference type="EMBL" id="KAK8943770.1"/>
    </source>
</evidence>
<dbReference type="EMBL" id="JBBWWR010000018">
    <property type="protein sequence ID" value="KAK8943770.1"/>
    <property type="molecule type" value="Genomic_DNA"/>
</dbReference>
<feature type="compositionally biased region" description="Polar residues" evidence="2">
    <location>
        <begin position="1557"/>
        <end position="1580"/>
    </location>
</feature>
<comment type="caution">
    <text evidence="5">The sequence shown here is derived from an EMBL/GenBank/DDBJ whole genome shotgun (WGS) entry which is preliminary data.</text>
</comment>
<feature type="compositionally biased region" description="Basic and acidic residues" evidence="2">
    <location>
        <begin position="581"/>
        <end position="590"/>
    </location>
</feature>
<sequence length="1679" mass="188956">MDREKGTEEDHGSGWLEVRKKHRINAKLSNQKFSRGSSSKNHPYSCHYQSSSNENIRKLPAVKQTGSLKRRIRPNPDSNVSANILDPSLDEAGKKLECLDKLVSEQLSDHSLKVTDSTAAIKEIKDVPIRVDDLPTVKRGDVEDVSSTVLVNENLTERKDSECSNFAFCDCQKQQNPVVDNKQDVFVSSSTHVLGKNITSEFIDQFPDVRISSDTPRESITETWRDVSEVSSEYKGMTDTKSKDALNNFNESHGDSGAQNEEMNDLKSSDNCVGKKISNSEESVISNTTSVNSSLKNFPEIENENNDAKISAEYSTATVDVSTDGPDQGEDDQSEGKERFRERLWCFLFENMNRAVDELYLLCELECDMEQMNEAILVLEEAMSDFRELKCRERGVLLRWRREVPLPEKVLREARTDVRRMTTSPHRAEILSSSLEAFRKIQMDRASKRMDHDRKDLIFATSTTKNCSQNSPIANGKHLGSRIRSTSSECHRRIYSIRGKTMKEKTNSDVSVHNGEPCSPPAGPLTSEKLLVSASRKKEPLGTVSEFEKQAFRKDKFLADNRIEKQSNVPDMMKRNNSLGPKEKEKDKRNAASWRTMDAWKEKRNWEDILKSPLRSSSRVSCSPSVGRKSIERAMVLHDKLMSPDKKKKNAMDMRKEAEERHARAMRIRGQLENERLQRLQRVSEKFNRVNEWQADRSLKLREGLNARQQRSESRHEAHLAQVVKRAGDESSKVNEVRFITSLNEENKKLILRQKLHDSELRRAEKIQTIRIKQKEDTAREEAALERRKLLEAEKMQRLAETQRKKEEALLRREEERKASSAVREAKSVEKLRRKEIRAKAQQEEAELLAQKLAEKLSESEQRRKFYLEQIREKASTDYRDQSSPLLRRSLNREYPSRHLSTNVEDTQTPCFPVVGDSATGLSYPMQQQSLKRRIKRIRQRLMALKHEFIEPPFVAENCGVGYRAVVGTARVKIGKWLQELQRLRQARKEGAASIGLIIGDMIKFLEGKDLELHASRQAGLLDFISSALPASHTSKPEACQVTVFLLRLLRVVLSVPANRCYFLALNLLPPIIPMLSASLDNYIKIAASSNPGNSNLASKMSTDNMDTITEVLDCFLFTVTAIMGYTTNDERELQMQEGLLELIVSYQVIHGLRDLFALYDRPQVEGSPFPSSIMLSLNLLSVLTSRPSSLSSIDWEAGLSDSTSANRSADAKILDSNDVVDKFVMNDTSGDSSSPQLVQLPKTGFRKESSEVSVGLSRKKSASVVNTHSNGSSNIKLEEKATSGVDQEDQKITMDDQMGRKRIDDLISPYNSERKKEITSKHPVALLLSAMAGTGLVSLTSLLTAVLLQANNRLSSDQASYVLPSNFEEAAIGVLKVLNNLACLDISLLQKMLAMSDLRMEFFHLMSFLLSHCTSRWKSASDQSWKQPLAKMSGKVFLHFTLMVGPFLGPSLRGDAFCTGLLFFIPNLILVILFIHHLRSIFGWSASSGIIAPARLLLSVPYWKPSSSSLGKNSNYPSQATFVAACYGCEQNRGVIQQELSIDMLLTLLRSCRQNSSASQTDPSPPDTNSGNSFDSVSSPPVVKKIYGDNPLKSNLRGARNLCGKVGSQGTRAGKYRVQRENRGANICDDWAFKHNLPTSEASYNFMLHRSFPVSFLDKAEEFFAAGAADLPADSALV</sequence>
<feature type="compositionally biased region" description="Polar residues" evidence="2">
    <location>
        <begin position="245"/>
        <end position="261"/>
    </location>
</feature>
<keyword evidence="3" id="KW-0472">Membrane</keyword>
<dbReference type="Pfam" id="PF16501">
    <property type="entry name" value="SCAPER_N"/>
    <property type="match status" value="1"/>
</dbReference>
<feature type="region of interest" description="Disordered" evidence="2">
    <location>
        <begin position="234"/>
        <end position="307"/>
    </location>
</feature>
<feature type="domain" description="S phase cyclin A-associated protein in the endoplasmic reticulum N-terminal" evidence="4">
    <location>
        <begin position="335"/>
        <end position="390"/>
    </location>
</feature>
<feature type="region of interest" description="Disordered" evidence="2">
    <location>
        <begin position="802"/>
        <end position="822"/>
    </location>
</feature>
<keyword evidence="1" id="KW-0175">Coiled coil</keyword>
<evidence type="ECO:0000259" key="4">
    <source>
        <dbReference type="Pfam" id="PF16501"/>
    </source>
</evidence>
<feature type="coiled-coil region" evidence="1">
    <location>
        <begin position="648"/>
        <end position="675"/>
    </location>
</feature>
<reference evidence="5 6" key="1">
    <citation type="journal article" date="2022" name="Nat. Plants">
        <title>Genomes of leafy and leafless Platanthera orchids illuminate the evolution of mycoheterotrophy.</title>
        <authorList>
            <person name="Li M.H."/>
            <person name="Liu K.W."/>
            <person name="Li Z."/>
            <person name="Lu H.C."/>
            <person name="Ye Q.L."/>
            <person name="Zhang D."/>
            <person name="Wang J.Y."/>
            <person name="Li Y.F."/>
            <person name="Zhong Z.M."/>
            <person name="Liu X."/>
            <person name="Yu X."/>
            <person name="Liu D.K."/>
            <person name="Tu X.D."/>
            <person name="Liu B."/>
            <person name="Hao Y."/>
            <person name="Liao X.Y."/>
            <person name="Jiang Y.T."/>
            <person name="Sun W.H."/>
            <person name="Chen J."/>
            <person name="Chen Y.Q."/>
            <person name="Ai Y."/>
            <person name="Zhai J.W."/>
            <person name="Wu S.S."/>
            <person name="Zhou Z."/>
            <person name="Hsiao Y.Y."/>
            <person name="Wu W.L."/>
            <person name="Chen Y.Y."/>
            <person name="Lin Y.F."/>
            <person name="Hsu J.L."/>
            <person name="Li C.Y."/>
            <person name="Wang Z.W."/>
            <person name="Zhao X."/>
            <person name="Zhong W.Y."/>
            <person name="Ma X.K."/>
            <person name="Ma L."/>
            <person name="Huang J."/>
            <person name="Chen G.Z."/>
            <person name="Huang M.Z."/>
            <person name="Huang L."/>
            <person name="Peng D.H."/>
            <person name="Luo Y.B."/>
            <person name="Zou S.Q."/>
            <person name="Chen S.P."/>
            <person name="Lan S."/>
            <person name="Tsai W.C."/>
            <person name="Van de Peer Y."/>
            <person name="Liu Z.J."/>
        </authorList>
    </citation>
    <scope>NUCLEOTIDE SEQUENCE [LARGE SCALE GENOMIC DNA]</scope>
    <source>
        <strain evidence="5">Lor288</strain>
    </source>
</reference>
<dbReference type="Proteomes" id="UP001412067">
    <property type="component" value="Unassembled WGS sequence"/>
</dbReference>
<feature type="region of interest" description="Disordered" evidence="2">
    <location>
        <begin position="504"/>
        <end position="525"/>
    </location>
</feature>
<organism evidence="5 6">
    <name type="scientific">Platanthera guangdongensis</name>
    <dbReference type="NCBI Taxonomy" id="2320717"/>
    <lineage>
        <taxon>Eukaryota</taxon>
        <taxon>Viridiplantae</taxon>
        <taxon>Streptophyta</taxon>
        <taxon>Embryophyta</taxon>
        <taxon>Tracheophyta</taxon>
        <taxon>Spermatophyta</taxon>
        <taxon>Magnoliopsida</taxon>
        <taxon>Liliopsida</taxon>
        <taxon>Asparagales</taxon>
        <taxon>Orchidaceae</taxon>
        <taxon>Orchidoideae</taxon>
        <taxon>Orchideae</taxon>
        <taxon>Orchidinae</taxon>
        <taxon>Platanthera</taxon>
    </lineage>
</organism>
<feature type="region of interest" description="Disordered" evidence="2">
    <location>
        <begin position="567"/>
        <end position="592"/>
    </location>
</feature>
<gene>
    <name evidence="5" type="ORF">KSP40_PGU021629</name>
</gene>
<evidence type="ECO:0000256" key="3">
    <source>
        <dbReference type="SAM" id="Phobius"/>
    </source>
</evidence>
<feature type="compositionally biased region" description="Low complexity" evidence="2">
    <location>
        <begin position="283"/>
        <end position="294"/>
    </location>
</feature>